<dbReference type="AlphaFoldDB" id="A0A445BBU9"/>
<dbReference type="PANTHER" id="PTHR44259">
    <property type="entry name" value="OS07G0183000 PROTEIN-RELATED"/>
    <property type="match status" value="1"/>
</dbReference>
<dbReference type="Gene3D" id="1.20.1280.50">
    <property type="match status" value="1"/>
</dbReference>
<dbReference type="Gramene" id="arahy.Tifrunner.gnm2.ann2.Ah10g021000.1">
    <property type="protein sequence ID" value="arahy.Tifrunner.gnm2.ann2.Ah10g021000.1-CDS-1"/>
    <property type="gene ID" value="arahy.Tifrunner.gnm2.ann2.Ah10g021000"/>
</dbReference>
<feature type="domain" description="F-box" evidence="1">
    <location>
        <begin position="20"/>
        <end position="53"/>
    </location>
</feature>
<dbReference type="Pfam" id="PF00646">
    <property type="entry name" value="F-box"/>
    <property type="match status" value="1"/>
</dbReference>
<evidence type="ECO:0000313" key="2">
    <source>
        <dbReference type="EMBL" id="RYR36147.1"/>
    </source>
</evidence>
<name>A0A445BBU9_ARAHY</name>
<comment type="caution">
    <text evidence="2">The sequence shown here is derived from an EMBL/GenBank/DDBJ whole genome shotgun (WGS) entry which is preliminary data.</text>
</comment>
<keyword evidence="3" id="KW-1185">Reference proteome</keyword>
<gene>
    <name evidence="2" type="ORF">Ahy_A10g051180</name>
</gene>
<dbReference type="InterPro" id="IPR036047">
    <property type="entry name" value="F-box-like_dom_sf"/>
</dbReference>
<protein>
    <recommendedName>
        <fullName evidence="1">F-box domain-containing protein</fullName>
    </recommendedName>
</protein>
<proteinExistence type="predicted"/>
<sequence>MSNNEECKEMKRTKSDEWEVVEWCNLPGDLLSRIASYLELIDFLSFRSVCKEWLIPPSEYNPSCRELWFLLYGEGSQCSFLKLGSQSPNSERLYTVNFPELDGATCLASYLGWLLLVQEGAMFFFCPFSRAKIDLPDCPFTDLSEHVAAFSADPTCQDCVVVVVSRKSEVELELHLLRRGNKEWHKHCHRCVRSTLNTVSGAAFSEEKFQFLDADDGLVTFNADGKSSKSWANYRIVNHGSSKDVETLEYHVRKNMFGVLNIGQRLGFRGGEDDVVSISICGTMILGIQWLHILRNDSVILSETIVPDQQHVALARQIKGVWIQPRYVQVPPGLTW</sequence>
<evidence type="ECO:0000259" key="1">
    <source>
        <dbReference type="PROSITE" id="PS50181"/>
    </source>
</evidence>
<dbReference type="InterPro" id="IPR005174">
    <property type="entry name" value="KIB1-4_b-propeller"/>
</dbReference>
<dbReference type="PROSITE" id="PS50181">
    <property type="entry name" value="FBOX"/>
    <property type="match status" value="1"/>
</dbReference>
<dbReference type="InterPro" id="IPR050942">
    <property type="entry name" value="F-box_BR-signaling"/>
</dbReference>
<dbReference type="SUPFAM" id="SSF81383">
    <property type="entry name" value="F-box domain"/>
    <property type="match status" value="1"/>
</dbReference>
<dbReference type="PANTHER" id="PTHR44259:SF113">
    <property type="entry name" value="OS06G0659700 PROTEIN"/>
    <property type="match status" value="1"/>
</dbReference>
<dbReference type="Pfam" id="PF03478">
    <property type="entry name" value="Beta-prop_KIB1-4"/>
    <property type="match status" value="1"/>
</dbReference>
<dbReference type="EMBL" id="SDMP01000010">
    <property type="protein sequence ID" value="RYR36147.1"/>
    <property type="molecule type" value="Genomic_DNA"/>
</dbReference>
<organism evidence="2 3">
    <name type="scientific">Arachis hypogaea</name>
    <name type="common">Peanut</name>
    <dbReference type="NCBI Taxonomy" id="3818"/>
    <lineage>
        <taxon>Eukaryota</taxon>
        <taxon>Viridiplantae</taxon>
        <taxon>Streptophyta</taxon>
        <taxon>Embryophyta</taxon>
        <taxon>Tracheophyta</taxon>
        <taxon>Spermatophyta</taxon>
        <taxon>Magnoliopsida</taxon>
        <taxon>eudicotyledons</taxon>
        <taxon>Gunneridae</taxon>
        <taxon>Pentapetalae</taxon>
        <taxon>rosids</taxon>
        <taxon>fabids</taxon>
        <taxon>Fabales</taxon>
        <taxon>Fabaceae</taxon>
        <taxon>Papilionoideae</taxon>
        <taxon>50 kb inversion clade</taxon>
        <taxon>dalbergioids sensu lato</taxon>
        <taxon>Dalbergieae</taxon>
        <taxon>Pterocarpus clade</taxon>
        <taxon>Arachis</taxon>
    </lineage>
</organism>
<dbReference type="Proteomes" id="UP000289738">
    <property type="component" value="Chromosome A10"/>
</dbReference>
<accession>A0A445BBU9</accession>
<dbReference type="InterPro" id="IPR001810">
    <property type="entry name" value="F-box_dom"/>
</dbReference>
<reference evidence="2 3" key="1">
    <citation type="submission" date="2019-01" db="EMBL/GenBank/DDBJ databases">
        <title>Sequencing of cultivated peanut Arachis hypogaea provides insights into genome evolution and oil improvement.</title>
        <authorList>
            <person name="Chen X."/>
        </authorList>
    </citation>
    <scope>NUCLEOTIDE SEQUENCE [LARGE SCALE GENOMIC DNA]</scope>
    <source>
        <strain evidence="3">cv. Fuhuasheng</strain>
        <tissue evidence="2">Leaves</tissue>
    </source>
</reference>
<evidence type="ECO:0000313" key="3">
    <source>
        <dbReference type="Proteomes" id="UP000289738"/>
    </source>
</evidence>